<dbReference type="EMBL" id="VFOW01000001">
    <property type="protein sequence ID" value="TQL78460.1"/>
    <property type="molecule type" value="Genomic_DNA"/>
</dbReference>
<dbReference type="InterPro" id="IPR042099">
    <property type="entry name" value="ANL_N_sf"/>
</dbReference>
<evidence type="ECO:0000256" key="1">
    <source>
        <dbReference type="ARBA" id="ARBA00006432"/>
    </source>
</evidence>
<dbReference type="PROSITE" id="PS00455">
    <property type="entry name" value="AMP_BINDING"/>
    <property type="match status" value="1"/>
</dbReference>
<dbReference type="OrthoDB" id="9803968at2"/>
<proteinExistence type="inferred from homology"/>
<evidence type="ECO:0000256" key="2">
    <source>
        <dbReference type="ARBA" id="ARBA00022598"/>
    </source>
</evidence>
<dbReference type="InterPro" id="IPR020845">
    <property type="entry name" value="AMP-binding_CS"/>
</dbReference>
<comment type="caution">
    <text evidence="5">The sequence shown here is derived from an EMBL/GenBank/DDBJ whole genome shotgun (WGS) entry which is preliminary data.</text>
</comment>
<gene>
    <name evidence="5" type="ORF">FB566_4048</name>
</gene>
<dbReference type="InParanoid" id="A0A543B106"/>
<organism evidence="5 6">
    <name type="scientific">Stackebrandtia endophytica</name>
    <dbReference type="NCBI Taxonomy" id="1496996"/>
    <lineage>
        <taxon>Bacteria</taxon>
        <taxon>Bacillati</taxon>
        <taxon>Actinomycetota</taxon>
        <taxon>Actinomycetes</taxon>
        <taxon>Glycomycetales</taxon>
        <taxon>Glycomycetaceae</taxon>
        <taxon>Stackebrandtia</taxon>
    </lineage>
</organism>
<dbReference type="SUPFAM" id="SSF56801">
    <property type="entry name" value="Acetyl-CoA synthetase-like"/>
    <property type="match status" value="1"/>
</dbReference>
<keyword evidence="6" id="KW-1185">Reference proteome</keyword>
<keyword evidence="2" id="KW-0436">Ligase</keyword>
<feature type="domain" description="AMP-dependent synthetase/ligase" evidence="3">
    <location>
        <begin position="69"/>
        <end position="423"/>
    </location>
</feature>
<evidence type="ECO:0000313" key="5">
    <source>
        <dbReference type="EMBL" id="TQL78460.1"/>
    </source>
</evidence>
<name>A0A543B106_9ACTN</name>
<dbReference type="InterPro" id="IPR045851">
    <property type="entry name" value="AMP-bd_C_sf"/>
</dbReference>
<dbReference type="RefSeq" id="WP_142042925.1">
    <property type="nucleotide sequence ID" value="NZ_JBHTGS010000003.1"/>
</dbReference>
<evidence type="ECO:0000259" key="4">
    <source>
        <dbReference type="Pfam" id="PF13193"/>
    </source>
</evidence>
<dbReference type="InterPro" id="IPR025110">
    <property type="entry name" value="AMP-bd_C"/>
</dbReference>
<sequence length="563" mass="60167">MTELSHSPTGSGLDSTFGLEAALSRLGADEYAPGEIDRAHALGLAPLPRLTYHQLLCTARLRFGDDHVLFEFPDCRQRLSVGDLAAASDRFARALVTAGFERGDTLAVWSPPDPLWPVVMFGAARVGVRICGINTRYRSEELRHLMRSSSPRAVIVATGFGEVDALDMLTDAVSADCLVIATPVGTGADHAAALLAAGRTVTDEQLSAATGKVRHTDDALVQFTSGSTGTPKGVRIGQSASVSAAHYGAQCVGLTPQDHLYSPLPFFHIGGTISTALAAVAAGFRVIAPRRFDPGVALRQIAEDCTAFHGHGALWRILLDEHRKRPVQLPRLRKGWASGDLNFMRALRDELGVTDLINMYGSSEAGTIACTLASDPADVRLGSLGHPTPGTEVSIRACDGTEVEPGDVGELHLSGVMGMTGYLGEPPRGGAWLATGDLVCLDDDILQYRGRTDDRLKPGGENVSVTEVEAFINRDPGVEEVVVVGVPDDRFGEVPAAIVRPTPLGTSEGSIIARCRSEIAGFKTPRYIRLVDRLPTLDTGKVDRRKARSDLLEYLRNERGVNL</sequence>
<dbReference type="PANTHER" id="PTHR43201:SF5">
    <property type="entry name" value="MEDIUM-CHAIN ACYL-COA LIGASE ACSF2, MITOCHONDRIAL"/>
    <property type="match status" value="1"/>
</dbReference>
<dbReference type="CDD" id="cd04433">
    <property type="entry name" value="AFD_class_I"/>
    <property type="match status" value="1"/>
</dbReference>
<dbReference type="Pfam" id="PF13193">
    <property type="entry name" value="AMP-binding_C"/>
    <property type="match status" value="1"/>
</dbReference>
<dbReference type="PANTHER" id="PTHR43201">
    <property type="entry name" value="ACYL-COA SYNTHETASE"/>
    <property type="match status" value="1"/>
</dbReference>
<dbReference type="Pfam" id="PF00501">
    <property type="entry name" value="AMP-binding"/>
    <property type="match status" value="1"/>
</dbReference>
<accession>A0A543B106</accession>
<evidence type="ECO:0000313" key="6">
    <source>
        <dbReference type="Proteomes" id="UP000317043"/>
    </source>
</evidence>
<comment type="similarity">
    <text evidence="1">Belongs to the ATP-dependent AMP-binding enzyme family.</text>
</comment>
<dbReference type="InterPro" id="IPR000873">
    <property type="entry name" value="AMP-dep_synth/lig_dom"/>
</dbReference>
<protein>
    <submittedName>
        <fullName evidence="5">Fatty-acyl-CoA synthase</fullName>
    </submittedName>
</protein>
<dbReference type="GO" id="GO:0006631">
    <property type="term" value="P:fatty acid metabolic process"/>
    <property type="evidence" value="ECO:0007669"/>
    <property type="project" value="TreeGrafter"/>
</dbReference>
<dbReference type="GO" id="GO:0031956">
    <property type="term" value="F:medium-chain fatty acid-CoA ligase activity"/>
    <property type="evidence" value="ECO:0007669"/>
    <property type="project" value="TreeGrafter"/>
</dbReference>
<evidence type="ECO:0000259" key="3">
    <source>
        <dbReference type="Pfam" id="PF00501"/>
    </source>
</evidence>
<feature type="domain" description="AMP-binding enzyme C-terminal" evidence="4">
    <location>
        <begin position="467"/>
        <end position="541"/>
    </location>
</feature>
<dbReference type="Gene3D" id="3.30.300.30">
    <property type="match status" value="1"/>
</dbReference>
<dbReference type="Proteomes" id="UP000317043">
    <property type="component" value="Unassembled WGS sequence"/>
</dbReference>
<dbReference type="AlphaFoldDB" id="A0A543B106"/>
<reference evidence="5 6" key="1">
    <citation type="submission" date="2019-06" db="EMBL/GenBank/DDBJ databases">
        <title>Sequencing the genomes of 1000 actinobacteria strains.</title>
        <authorList>
            <person name="Klenk H.-P."/>
        </authorList>
    </citation>
    <scope>NUCLEOTIDE SEQUENCE [LARGE SCALE GENOMIC DNA]</scope>
    <source>
        <strain evidence="5 6">DSM 45928</strain>
    </source>
</reference>
<dbReference type="Gene3D" id="3.40.50.12780">
    <property type="entry name" value="N-terminal domain of ligase-like"/>
    <property type="match status" value="1"/>
</dbReference>